<dbReference type="Proteomes" id="UP000627781">
    <property type="component" value="Unassembled WGS sequence"/>
</dbReference>
<dbReference type="InterPro" id="IPR036390">
    <property type="entry name" value="WH_DNA-bd_sf"/>
</dbReference>
<keyword evidence="3" id="KW-1185">Reference proteome</keyword>
<dbReference type="InterPro" id="IPR036388">
    <property type="entry name" value="WH-like_DNA-bd_sf"/>
</dbReference>
<dbReference type="RefSeq" id="WP_191769739.1">
    <property type="nucleotide sequence ID" value="NZ_JACSRA010000029.1"/>
</dbReference>
<dbReference type="PANTHER" id="PTHR33169">
    <property type="entry name" value="PADR-FAMILY TRANSCRIPTIONAL REGULATOR"/>
    <property type="match status" value="1"/>
</dbReference>
<gene>
    <name evidence="2" type="ORF">H9661_15970</name>
</gene>
<comment type="caution">
    <text evidence="2">The sequence shown here is derived from an EMBL/GenBank/DDBJ whole genome shotgun (WGS) entry which is preliminary data.</text>
</comment>
<dbReference type="InterPro" id="IPR052509">
    <property type="entry name" value="Metal_resp_DNA-bind_regulator"/>
</dbReference>
<organism evidence="2 3">
    <name type="scientific">Clostridium cibarium</name>
    <dbReference type="NCBI Taxonomy" id="2762247"/>
    <lineage>
        <taxon>Bacteria</taxon>
        <taxon>Bacillati</taxon>
        <taxon>Bacillota</taxon>
        <taxon>Clostridia</taxon>
        <taxon>Eubacteriales</taxon>
        <taxon>Clostridiaceae</taxon>
        <taxon>Clostridium</taxon>
    </lineage>
</organism>
<protein>
    <submittedName>
        <fullName evidence="2">PadR family transcriptional regulator</fullName>
    </submittedName>
</protein>
<name>A0ABR8PXI6_9CLOT</name>
<evidence type="ECO:0000313" key="3">
    <source>
        <dbReference type="Proteomes" id="UP000627781"/>
    </source>
</evidence>
<sequence length="110" mass="12780">MANTSQLLKGVLEGCILKVIKNRETYGYELYSIMKDYGFENISEGTLHPLLIRLEKNGLIKSELRDSPFGPKRKYFSLTEKGKSELEEFDTSWNDIVTTVRNIWEDNKNE</sequence>
<evidence type="ECO:0000259" key="1">
    <source>
        <dbReference type="Pfam" id="PF03551"/>
    </source>
</evidence>
<dbReference type="EMBL" id="JACSRA010000029">
    <property type="protein sequence ID" value="MBD7912849.1"/>
    <property type="molecule type" value="Genomic_DNA"/>
</dbReference>
<dbReference type="Gene3D" id="1.10.10.10">
    <property type="entry name" value="Winged helix-like DNA-binding domain superfamily/Winged helix DNA-binding domain"/>
    <property type="match status" value="1"/>
</dbReference>
<dbReference type="SUPFAM" id="SSF46785">
    <property type="entry name" value="Winged helix' DNA-binding domain"/>
    <property type="match status" value="1"/>
</dbReference>
<dbReference type="PANTHER" id="PTHR33169:SF14">
    <property type="entry name" value="TRANSCRIPTIONAL REGULATOR RV3488"/>
    <property type="match status" value="1"/>
</dbReference>
<accession>A0ABR8PXI6</accession>
<dbReference type="InterPro" id="IPR005149">
    <property type="entry name" value="Tscrpt_reg_PadR_N"/>
</dbReference>
<dbReference type="Pfam" id="PF03551">
    <property type="entry name" value="PadR"/>
    <property type="match status" value="1"/>
</dbReference>
<proteinExistence type="predicted"/>
<reference evidence="2 3" key="1">
    <citation type="submission" date="2020-08" db="EMBL/GenBank/DDBJ databases">
        <title>A Genomic Blueprint of the Chicken Gut Microbiome.</title>
        <authorList>
            <person name="Gilroy R."/>
            <person name="Ravi A."/>
            <person name="Getino M."/>
            <person name="Pursley I."/>
            <person name="Horton D.L."/>
            <person name="Alikhan N.-F."/>
            <person name="Baker D."/>
            <person name="Gharbi K."/>
            <person name="Hall N."/>
            <person name="Watson M."/>
            <person name="Adriaenssens E.M."/>
            <person name="Foster-Nyarko E."/>
            <person name="Jarju S."/>
            <person name="Secka A."/>
            <person name="Antonio M."/>
            <person name="Oren A."/>
            <person name="Chaudhuri R."/>
            <person name="La Ragione R.M."/>
            <person name="Hildebrand F."/>
            <person name="Pallen M.J."/>
        </authorList>
    </citation>
    <scope>NUCLEOTIDE SEQUENCE [LARGE SCALE GENOMIC DNA]</scope>
    <source>
        <strain evidence="2 3">Sa3CVN1</strain>
    </source>
</reference>
<feature type="domain" description="Transcription regulator PadR N-terminal" evidence="1">
    <location>
        <begin position="16"/>
        <end position="88"/>
    </location>
</feature>
<evidence type="ECO:0000313" key="2">
    <source>
        <dbReference type="EMBL" id="MBD7912849.1"/>
    </source>
</evidence>